<dbReference type="SMART" id="SM00674">
    <property type="entry name" value="CENPB"/>
    <property type="match status" value="1"/>
</dbReference>
<dbReference type="GO" id="GO:0003677">
    <property type="term" value="F:DNA binding"/>
    <property type="evidence" value="ECO:0007669"/>
    <property type="project" value="UniProtKB-KW"/>
</dbReference>
<feature type="non-terminal residue" evidence="3">
    <location>
        <position position="1"/>
    </location>
</feature>
<keyword evidence="4" id="KW-1185">Reference proteome</keyword>
<dbReference type="GO" id="GO:0005634">
    <property type="term" value="C:nucleus"/>
    <property type="evidence" value="ECO:0007669"/>
    <property type="project" value="TreeGrafter"/>
</dbReference>
<accession>A0AAD7URM2</accession>
<evidence type="ECO:0000259" key="2">
    <source>
        <dbReference type="PROSITE" id="PS51253"/>
    </source>
</evidence>
<dbReference type="Proteomes" id="UP001234581">
    <property type="component" value="Unassembled WGS sequence"/>
</dbReference>
<dbReference type="Gene3D" id="1.10.10.60">
    <property type="entry name" value="Homeodomain-like"/>
    <property type="match status" value="1"/>
</dbReference>
<dbReference type="Pfam" id="PF03221">
    <property type="entry name" value="HTH_Tnp_Tc5"/>
    <property type="match status" value="1"/>
</dbReference>
<protein>
    <recommendedName>
        <fullName evidence="2">HTH CENPB-type domain-containing protein</fullName>
    </recommendedName>
</protein>
<dbReference type="RefSeq" id="XP_058336319.1">
    <property type="nucleotide sequence ID" value="XM_058492912.1"/>
</dbReference>
<comment type="caution">
    <text evidence="3">The sequence shown here is derived from an EMBL/GenBank/DDBJ whole genome shotgun (WGS) entry which is preliminary data.</text>
</comment>
<dbReference type="InterPro" id="IPR006600">
    <property type="entry name" value="HTH_CenpB_DNA-bd_dom"/>
</dbReference>
<feature type="domain" description="HTH CENPB-type" evidence="2">
    <location>
        <begin position="39"/>
        <end position="113"/>
    </location>
</feature>
<evidence type="ECO:0000313" key="4">
    <source>
        <dbReference type="Proteomes" id="UP001234581"/>
    </source>
</evidence>
<organism evidence="3 4">
    <name type="scientific">Lichtheimia ornata</name>
    <dbReference type="NCBI Taxonomy" id="688661"/>
    <lineage>
        <taxon>Eukaryota</taxon>
        <taxon>Fungi</taxon>
        <taxon>Fungi incertae sedis</taxon>
        <taxon>Mucoromycota</taxon>
        <taxon>Mucoromycotina</taxon>
        <taxon>Mucoromycetes</taxon>
        <taxon>Mucorales</taxon>
        <taxon>Lichtheimiaceae</taxon>
        <taxon>Lichtheimia</taxon>
    </lineage>
</organism>
<dbReference type="GeneID" id="83220363"/>
<sequence>ETKSVAHETKTITHELIYHYARNQDHHPRNHIPQPRNHYPHVPVHLGNPQLEEALALWVENAQQHDIPISGNLIRTVAVKFSDKLDIPENQRIKFSNGWQHRFQDRYGVKMNRVHGESGSADTAAVEANIDDIRNEVSKYRPEDVYNMDETALYYRNAPCTTISNHSIQGFKEDKKRLTIAFTGFPR</sequence>
<proteinExistence type="predicted"/>
<keyword evidence="1" id="KW-0238">DNA-binding</keyword>
<gene>
    <name evidence="3" type="ORF">O0I10_013052</name>
</gene>
<evidence type="ECO:0000256" key="1">
    <source>
        <dbReference type="ARBA" id="ARBA00023125"/>
    </source>
</evidence>
<dbReference type="PANTHER" id="PTHR19303">
    <property type="entry name" value="TRANSPOSON"/>
    <property type="match status" value="1"/>
</dbReference>
<dbReference type="PANTHER" id="PTHR19303:SF73">
    <property type="entry name" value="PROTEIN PDC2"/>
    <property type="match status" value="1"/>
</dbReference>
<dbReference type="EMBL" id="JARTCD010000219">
    <property type="protein sequence ID" value="KAJ8651404.1"/>
    <property type="molecule type" value="Genomic_DNA"/>
</dbReference>
<dbReference type="AlphaFoldDB" id="A0AAD7URM2"/>
<dbReference type="PROSITE" id="PS51253">
    <property type="entry name" value="HTH_CENPB"/>
    <property type="match status" value="1"/>
</dbReference>
<reference evidence="3 4" key="1">
    <citation type="submission" date="2023-03" db="EMBL/GenBank/DDBJ databases">
        <title>Genome sequence of Lichtheimia ornata CBS 291.66.</title>
        <authorList>
            <person name="Mohabir J.T."/>
            <person name="Shea T.P."/>
            <person name="Kurbessoian T."/>
            <person name="Berby B."/>
            <person name="Fontaine J."/>
            <person name="Livny J."/>
            <person name="Gnirke A."/>
            <person name="Stajich J.E."/>
            <person name="Cuomo C.A."/>
        </authorList>
    </citation>
    <scope>NUCLEOTIDE SEQUENCE [LARGE SCALE GENOMIC DNA]</scope>
    <source>
        <strain evidence="3">CBS 291.66</strain>
    </source>
</reference>
<dbReference type="InterPro" id="IPR050863">
    <property type="entry name" value="CenT-Element_Derived"/>
</dbReference>
<evidence type="ECO:0000313" key="3">
    <source>
        <dbReference type="EMBL" id="KAJ8651404.1"/>
    </source>
</evidence>
<dbReference type="InterPro" id="IPR009057">
    <property type="entry name" value="Homeodomain-like_sf"/>
</dbReference>
<dbReference type="SUPFAM" id="SSF46689">
    <property type="entry name" value="Homeodomain-like"/>
    <property type="match status" value="1"/>
</dbReference>
<name>A0AAD7URM2_9FUNG</name>